<keyword evidence="4 6" id="KW-0378">Hydrolase</keyword>
<comment type="function">
    <text evidence="6">Small GTPase required for proper nuclear import of RNA polymerase II and III (RNAPII and RNAPIII). May act at an RNAP assembly step prior to nuclear import.</text>
</comment>
<dbReference type="InterPro" id="IPR027417">
    <property type="entry name" value="P-loop_NTPase"/>
</dbReference>
<keyword evidence="5 6" id="KW-0342">GTP-binding</keyword>
<evidence type="ECO:0000256" key="1">
    <source>
        <dbReference type="ARBA" id="ARBA00005290"/>
    </source>
</evidence>
<dbReference type="AlphaFoldDB" id="A0A1E7FU52"/>
<keyword evidence="8" id="KW-1185">Reference proteome</keyword>
<dbReference type="FunCoup" id="A0A1E7FU52">
    <property type="interactions" value="448"/>
</dbReference>
<evidence type="ECO:0000313" key="7">
    <source>
        <dbReference type="EMBL" id="OEU21690.1"/>
    </source>
</evidence>
<dbReference type="PANTHER" id="PTHR21231">
    <property type="entry name" value="XPA-BINDING PROTEIN 1-RELATED"/>
    <property type="match status" value="1"/>
</dbReference>
<dbReference type="GO" id="GO:0003924">
    <property type="term" value="F:GTPase activity"/>
    <property type="evidence" value="ECO:0007669"/>
    <property type="project" value="TreeGrafter"/>
</dbReference>
<dbReference type="Gene3D" id="3.40.50.300">
    <property type="entry name" value="P-loop containing nucleotide triphosphate hydrolases"/>
    <property type="match status" value="1"/>
</dbReference>
<dbReference type="CDD" id="cd17872">
    <property type="entry name" value="GPN3"/>
    <property type="match status" value="1"/>
</dbReference>
<dbReference type="Proteomes" id="UP000095751">
    <property type="component" value="Unassembled WGS sequence"/>
</dbReference>
<comment type="subunit">
    <text evidence="6">Binds to RNA polymerase II (RNAPII).</text>
</comment>
<evidence type="ECO:0000256" key="3">
    <source>
        <dbReference type="ARBA" id="ARBA00022741"/>
    </source>
</evidence>
<comment type="similarity">
    <text evidence="1 6">Belongs to the GPN-loop GTPase family.</text>
</comment>
<evidence type="ECO:0000256" key="6">
    <source>
        <dbReference type="RuleBase" id="RU365059"/>
    </source>
</evidence>
<dbReference type="EMBL" id="KV784353">
    <property type="protein sequence ID" value="OEU21690.1"/>
    <property type="molecule type" value="Genomic_DNA"/>
</dbReference>
<evidence type="ECO:0000256" key="5">
    <source>
        <dbReference type="ARBA" id="ARBA00023134"/>
    </source>
</evidence>
<sequence length="332" mass="37345">MGRCYIQIVMGPAGSGKSTYCQAMQYHASTLGASRKRTIHVANLDPAAEDFGYQLAFDIRDLISVEEVMEELNLGPNGGLIYCMEFLLNNLDWLQDHLDSFGDDEYLILDCPGQLELYTHIPLMRNLIDRMKMWGYNHTMAAVFLLDATFVADTSKFLSGSLLSLSAMIALELPHTNILTKCDLLTEAEVEEVLDYGGGATQLWDREQDRNSILMPNHLSTTGNSPFGNDDRNIIDRDNVEQEITEEVEITDAQRNMERRRRHRQRLTDSISQLLDDYSMICFVPLNIKDEDSVDNVLACVDASIQYGENLEVRAYGDGDGEGNDEYGGGEE</sequence>
<organism evidence="7 8">
    <name type="scientific">Fragilariopsis cylindrus CCMP1102</name>
    <dbReference type="NCBI Taxonomy" id="635003"/>
    <lineage>
        <taxon>Eukaryota</taxon>
        <taxon>Sar</taxon>
        <taxon>Stramenopiles</taxon>
        <taxon>Ochrophyta</taxon>
        <taxon>Bacillariophyta</taxon>
        <taxon>Bacillariophyceae</taxon>
        <taxon>Bacillariophycidae</taxon>
        <taxon>Bacillariales</taxon>
        <taxon>Bacillariaceae</taxon>
        <taxon>Fragilariopsis</taxon>
    </lineage>
</organism>
<protein>
    <recommendedName>
        <fullName evidence="2 6">GPN-loop GTPase 3</fullName>
    </recommendedName>
</protein>
<dbReference type="OrthoDB" id="5839at2759"/>
<gene>
    <name evidence="7" type="ORF">FRACYDRAFT_267035</name>
</gene>
<dbReference type="Pfam" id="PF03029">
    <property type="entry name" value="ATP_bind_1"/>
    <property type="match status" value="1"/>
</dbReference>
<dbReference type="InterPro" id="IPR030228">
    <property type="entry name" value="Gpn3"/>
</dbReference>
<evidence type="ECO:0000256" key="2">
    <source>
        <dbReference type="ARBA" id="ARBA00014587"/>
    </source>
</evidence>
<reference evidence="7 8" key="1">
    <citation type="submission" date="2016-09" db="EMBL/GenBank/DDBJ databases">
        <title>Extensive genetic diversity and differential bi-allelic expression allows diatom success in the polar Southern Ocean.</title>
        <authorList>
            <consortium name="DOE Joint Genome Institute"/>
            <person name="Mock T."/>
            <person name="Otillar R.P."/>
            <person name="Strauss J."/>
            <person name="Dupont C."/>
            <person name="Frickenhaus S."/>
            <person name="Maumus F."/>
            <person name="Mcmullan M."/>
            <person name="Sanges R."/>
            <person name="Schmutz J."/>
            <person name="Toseland A."/>
            <person name="Valas R."/>
            <person name="Veluchamy A."/>
            <person name="Ward B.J."/>
            <person name="Allen A."/>
            <person name="Barry K."/>
            <person name="Falciatore A."/>
            <person name="Ferrante M."/>
            <person name="Fortunato A.E."/>
            <person name="Gloeckner G."/>
            <person name="Gruber A."/>
            <person name="Hipkin R."/>
            <person name="Janech M."/>
            <person name="Kroth P."/>
            <person name="Leese F."/>
            <person name="Lindquist E."/>
            <person name="Lyon B.R."/>
            <person name="Martin J."/>
            <person name="Mayer C."/>
            <person name="Parker M."/>
            <person name="Quesneville H."/>
            <person name="Raymond J."/>
            <person name="Uhlig C."/>
            <person name="Valentin K.U."/>
            <person name="Worden A.Z."/>
            <person name="Armbrust E.V."/>
            <person name="Bowler C."/>
            <person name="Green B."/>
            <person name="Moulton V."/>
            <person name="Van Oosterhout C."/>
            <person name="Grigoriev I."/>
        </authorList>
    </citation>
    <scope>NUCLEOTIDE SEQUENCE [LARGE SCALE GENOMIC DNA]</scope>
    <source>
        <strain evidence="7 8">CCMP1102</strain>
    </source>
</reference>
<evidence type="ECO:0000256" key="4">
    <source>
        <dbReference type="ARBA" id="ARBA00022801"/>
    </source>
</evidence>
<dbReference type="PANTHER" id="PTHR21231:SF7">
    <property type="entry name" value="GPN-LOOP GTPASE 3"/>
    <property type="match status" value="1"/>
</dbReference>
<proteinExistence type="inferred from homology"/>
<dbReference type="GO" id="GO:0005525">
    <property type="term" value="F:GTP binding"/>
    <property type="evidence" value="ECO:0007669"/>
    <property type="project" value="UniProtKB-KW"/>
</dbReference>
<name>A0A1E7FU52_9STRA</name>
<dbReference type="InParanoid" id="A0A1E7FU52"/>
<dbReference type="SUPFAM" id="SSF52540">
    <property type="entry name" value="P-loop containing nucleoside triphosphate hydrolases"/>
    <property type="match status" value="1"/>
</dbReference>
<keyword evidence="3 6" id="KW-0547">Nucleotide-binding</keyword>
<dbReference type="KEGG" id="fcy:FRACYDRAFT_267035"/>
<dbReference type="InterPro" id="IPR004130">
    <property type="entry name" value="Gpn"/>
</dbReference>
<evidence type="ECO:0000313" key="8">
    <source>
        <dbReference type="Proteomes" id="UP000095751"/>
    </source>
</evidence>
<accession>A0A1E7FU52</accession>